<dbReference type="EMBL" id="JAAALK010000288">
    <property type="protein sequence ID" value="KAG8055403.1"/>
    <property type="molecule type" value="Genomic_DNA"/>
</dbReference>
<evidence type="ECO:0000313" key="3">
    <source>
        <dbReference type="Proteomes" id="UP000729402"/>
    </source>
</evidence>
<comment type="caution">
    <text evidence="2">The sequence shown here is derived from an EMBL/GenBank/DDBJ whole genome shotgun (WGS) entry which is preliminary data.</text>
</comment>
<dbReference type="SMART" id="SM01205">
    <property type="entry name" value="FKS1_dom1"/>
    <property type="match status" value="1"/>
</dbReference>
<dbReference type="OrthoDB" id="775652at2759"/>
<proteinExistence type="predicted"/>
<sequence length="121" mass="14185">MPECLCYIFHYMALNLYHVIEQSIDIETGRPAIPAVCGEDAFLNHVVTPIYNVLKAEVEASQNRTKPHSAWRNYDDVNEYFWSRRVFKRLWWPLDPSRSFFVQPGKSGRIGKTGFVEQRSF</sequence>
<reference evidence="2" key="1">
    <citation type="journal article" date="2021" name="bioRxiv">
        <title>Whole Genome Assembly and Annotation of Northern Wild Rice, Zizania palustris L., Supports a Whole Genome Duplication in the Zizania Genus.</title>
        <authorList>
            <person name="Haas M."/>
            <person name="Kono T."/>
            <person name="Macchietto M."/>
            <person name="Millas R."/>
            <person name="McGilp L."/>
            <person name="Shao M."/>
            <person name="Duquette J."/>
            <person name="Hirsch C.N."/>
            <person name="Kimball J."/>
        </authorList>
    </citation>
    <scope>NUCLEOTIDE SEQUENCE</scope>
    <source>
        <tissue evidence="2">Fresh leaf tissue</tissue>
    </source>
</reference>
<organism evidence="2 3">
    <name type="scientific">Zizania palustris</name>
    <name type="common">Northern wild rice</name>
    <dbReference type="NCBI Taxonomy" id="103762"/>
    <lineage>
        <taxon>Eukaryota</taxon>
        <taxon>Viridiplantae</taxon>
        <taxon>Streptophyta</taxon>
        <taxon>Embryophyta</taxon>
        <taxon>Tracheophyta</taxon>
        <taxon>Spermatophyta</taxon>
        <taxon>Magnoliopsida</taxon>
        <taxon>Liliopsida</taxon>
        <taxon>Poales</taxon>
        <taxon>Poaceae</taxon>
        <taxon>BOP clade</taxon>
        <taxon>Oryzoideae</taxon>
        <taxon>Oryzeae</taxon>
        <taxon>Zizaniinae</taxon>
        <taxon>Zizania</taxon>
    </lineage>
</organism>
<keyword evidence="3" id="KW-1185">Reference proteome</keyword>
<dbReference type="PANTHER" id="PTHR12741:SF7">
    <property type="entry name" value="CALLOSE SYNTHASE 12"/>
    <property type="match status" value="1"/>
</dbReference>
<name>A0A8J5RZY2_ZIZPA</name>
<protein>
    <recommendedName>
        <fullName evidence="1">1,3-beta-glucan synthase component FKS1-like domain-containing protein</fullName>
    </recommendedName>
</protein>
<dbReference type="GO" id="GO:0005886">
    <property type="term" value="C:plasma membrane"/>
    <property type="evidence" value="ECO:0007669"/>
    <property type="project" value="TreeGrafter"/>
</dbReference>
<dbReference type="InterPro" id="IPR026899">
    <property type="entry name" value="FKS1-like_dom1"/>
</dbReference>
<feature type="domain" description="1,3-beta-glucan synthase component FKS1-like" evidence="1">
    <location>
        <begin position="1"/>
        <end position="95"/>
    </location>
</feature>
<dbReference type="Pfam" id="PF14288">
    <property type="entry name" value="FKS1_dom1"/>
    <property type="match status" value="1"/>
</dbReference>
<evidence type="ECO:0000259" key="1">
    <source>
        <dbReference type="SMART" id="SM01205"/>
    </source>
</evidence>
<dbReference type="PANTHER" id="PTHR12741">
    <property type="entry name" value="LYST-INTERACTING PROTEIN LIP5 DOPAMINE RESPONSIVE PROTEIN DRG-1"/>
    <property type="match status" value="1"/>
</dbReference>
<reference evidence="2" key="2">
    <citation type="submission" date="2021-02" db="EMBL/GenBank/DDBJ databases">
        <authorList>
            <person name="Kimball J.A."/>
            <person name="Haas M.W."/>
            <person name="Macchietto M."/>
            <person name="Kono T."/>
            <person name="Duquette J."/>
            <person name="Shao M."/>
        </authorList>
    </citation>
    <scope>NUCLEOTIDE SEQUENCE</scope>
    <source>
        <tissue evidence="2">Fresh leaf tissue</tissue>
    </source>
</reference>
<dbReference type="GO" id="GO:0046527">
    <property type="term" value="F:glucosyltransferase activity"/>
    <property type="evidence" value="ECO:0007669"/>
    <property type="project" value="TreeGrafter"/>
</dbReference>
<gene>
    <name evidence="2" type="ORF">GUJ93_ZPchr0001g29825</name>
</gene>
<dbReference type="AlphaFoldDB" id="A0A8J5RZY2"/>
<dbReference type="Proteomes" id="UP000729402">
    <property type="component" value="Unassembled WGS sequence"/>
</dbReference>
<accession>A0A8J5RZY2</accession>
<evidence type="ECO:0000313" key="2">
    <source>
        <dbReference type="EMBL" id="KAG8055403.1"/>
    </source>
</evidence>